<dbReference type="HOGENOM" id="CLU_2593603_0_0_1"/>
<name>J3N984_ORYBR</name>
<sequence>MVVGVDVSCGCRSRSWRGRRRWSLSFAVAVVVVFAAAAEQPVIKDARGLAWRITATETAAVVVVSGAGAAVRKMKRQDVK</sequence>
<keyword evidence="1" id="KW-0472">Membrane</keyword>
<evidence type="ECO:0000256" key="1">
    <source>
        <dbReference type="SAM" id="Phobius"/>
    </source>
</evidence>
<dbReference type="EnsemblPlants" id="OB11G23700.1">
    <property type="protein sequence ID" value="OB11G23700.1"/>
    <property type="gene ID" value="OB11G23700"/>
</dbReference>
<dbReference type="AlphaFoldDB" id="J3N984"/>
<keyword evidence="1" id="KW-0812">Transmembrane</keyword>
<evidence type="ECO:0000313" key="2">
    <source>
        <dbReference type="EnsemblPlants" id="OB11G23700.1"/>
    </source>
</evidence>
<reference evidence="2" key="2">
    <citation type="submission" date="2013-04" db="UniProtKB">
        <authorList>
            <consortium name="EnsemblPlants"/>
        </authorList>
    </citation>
    <scope>IDENTIFICATION</scope>
</reference>
<accession>J3N984</accession>
<feature type="transmembrane region" description="Helical" evidence="1">
    <location>
        <begin position="22"/>
        <end position="43"/>
    </location>
</feature>
<proteinExistence type="predicted"/>
<dbReference type="Gramene" id="OB11G23700.1">
    <property type="protein sequence ID" value="OB11G23700.1"/>
    <property type="gene ID" value="OB11G23700"/>
</dbReference>
<evidence type="ECO:0000313" key="3">
    <source>
        <dbReference type="Proteomes" id="UP000006038"/>
    </source>
</evidence>
<dbReference type="Proteomes" id="UP000006038">
    <property type="component" value="Chromosome 11"/>
</dbReference>
<organism evidence="2">
    <name type="scientific">Oryza brachyantha</name>
    <name type="common">malo sina</name>
    <dbReference type="NCBI Taxonomy" id="4533"/>
    <lineage>
        <taxon>Eukaryota</taxon>
        <taxon>Viridiplantae</taxon>
        <taxon>Streptophyta</taxon>
        <taxon>Embryophyta</taxon>
        <taxon>Tracheophyta</taxon>
        <taxon>Spermatophyta</taxon>
        <taxon>Magnoliopsida</taxon>
        <taxon>Liliopsida</taxon>
        <taxon>Poales</taxon>
        <taxon>Poaceae</taxon>
        <taxon>BOP clade</taxon>
        <taxon>Oryzoideae</taxon>
        <taxon>Oryzeae</taxon>
        <taxon>Oryzinae</taxon>
        <taxon>Oryza</taxon>
    </lineage>
</organism>
<keyword evidence="1" id="KW-1133">Transmembrane helix</keyword>
<feature type="transmembrane region" description="Helical" evidence="1">
    <location>
        <begin position="49"/>
        <end position="71"/>
    </location>
</feature>
<protein>
    <submittedName>
        <fullName evidence="2">Uncharacterized protein</fullName>
    </submittedName>
</protein>
<keyword evidence="3" id="KW-1185">Reference proteome</keyword>
<reference evidence="2" key="1">
    <citation type="journal article" date="2013" name="Nat. Commun.">
        <title>Whole-genome sequencing of Oryza brachyantha reveals mechanisms underlying Oryza genome evolution.</title>
        <authorList>
            <person name="Chen J."/>
            <person name="Huang Q."/>
            <person name="Gao D."/>
            <person name="Wang J."/>
            <person name="Lang Y."/>
            <person name="Liu T."/>
            <person name="Li B."/>
            <person name="Bai Z."/>
            <person name="Luis Goicoechea J."/>
            <person name="Liang C."/>
            <person name="Chen C."/>
            <person name="Zhang W."/>
            <person name="Sun S."/>
            <person name="Liao Y."/>
            <person name="Zhang X."/>
            <person name="Yang L."/>
            <person name="Song C."/>
            <person name="Wang M."/>
            <person name="Shi J."/>
            <person name="Liu G."/>
            <person name="Liu J."/>
            <person name="Zhou H."/>
            <person name="Zhou W."/>
            <person name="Yu Q."/>
            <person name="An N."/>
            <person name="Chen Y."/>
            <person name="Cai Q."/>
            <person name="Wang B."/>
            <person name="Liu B."/>
            <person name="Min J."/>
            <person name="Huang Y."/>
            <person name="Wu H."/>
            <person name="Li Z."/>
            <person name="Zhang Y."/>
            <person name="Yin Y."/>
            <person name="Song W."/>
            <person name="Jiang J."/>
            <person name="Jackson S.A."/>
            <person name="Wing R.A."/>
            <person name="Wang J."/>
            <person name="Chen M."/>
        </authorList>
    </citation>
    <scope>NUCLEOTIDE SEQUENCE [LARGE SCALE GENOMIC DNA]</scope>
    <source>
        <strain evidence="2">cv. IRGC 101232</strain>
    </source>
</reference>